<dbReference type="PANTHER" id="PTHR46825:SF11">
    <property type="entry name" value="PENICILLIN-BINDING PROTEIN 4"/>
    <property type="match status" value="1"/>
</dbReference>
<feature type="domain" description="Beta-lactamase-related" evidence="3">
    <location>
        <begin position="11"/>
        <end position="336"/>
    </location>
</feature>
<keyword evidence="2" id="KW-0472">Membrane</keyword>
<evidence type="ECO:0000256" key="1">
    <source>
        <dbReference type="ARBA" id="ARBA00004370"/>
    </source>
</evidence>
<dbReference type="InterPro" id="IPR012338">
    <property type="entry name" value="Beta-lactam/transpept-like"/>
</dbReference>
<dbReference type="EMBL" id="LT840184">
    <property type="protein sequence ID" value="SMF90276.1"/>
    <property type="molecule type" value="Genomic_DNA"/>
</dbReference>
<dbReference type="AlphaFoldDB" id="A0A1X7HPC6"/>
<dbReference type="GO" id="GO:0016020">
    <property type="term" value="C:membrane"/>
    <property type="evidence" value="ECO:0007669"/>
    <property type="project" value="UniProtKB-SubCell"/>
</dbReference>
<dbReference type="RefSeq" id="WP_208915634.1">
    <property type="nucleotide sequence ID" value="NZ_LT840184.1"/>
</dbReference>
<dbReference type="InterPro" id="IPR021860">
    <property type="entry name" value="Peptidase_S12_Pab87-rel_C"/>
</dbReference>
<name>A0A1X7HPC6_9BACL</name>
<dbReference type="Pfam" id="PF11954">
    <property type="entry name" value="DUF3471"/>
    <property type="match status" value="1"/>
</dbReference>
<keyword evidence="6" id="KW-1185">Reference proteome</keyword>
<dbReference type="PANTHER" id="PTHR46825">
    <property type="entry name" value="D-ALANYL-D-ALANINE-CARBOXYPEPTIDASE/ENDOPEPTIDASE AMPH"/>
    <property type="match status" value="1"/>
</dbReference>
<evidence type="ECO:0000259" key="4">
    <source>
        <dbReference type="Pfam" id="PF11954"/>
    </source>
</evidence>
<dbReference type="SUPFAM" id="SSF56601">
    <property type="entry name" value="beta-lactamase/transpeptidase-like"/>
    <property type="match status" value="1"/>
</dbReference>
<reference evidence="5 6" key="1">
    <citation type="submission" date="2017-04" db="EMBL/GenBank/DDBJ databases">
        <authorList>
            <person name="Afonso C.L."/>
            <person name="Miller P.J."/>
            <person name="Scott M.A."/>
            <person name="Spackman E."/>
            <person name="Goraichik I."/>
            <person name="Dimitrov K.M."/>
            <person name="Suarez D.L."/>
            <person name="Swayne D.E."/>
        </authorList>
    </citation>
    <scope>NUCLEOTIDE SEQUENCE [LARGE SCALE GENOMIC DNA]</scope>
    <source>
        <strain evidence="5 6">N3/975</strain>
    </source>
</reference>
<dbReference type="Pfam" id="PF00144">
    <property type="entry name" value="Beta-lactamase"/>
    <property type="match status" value="1"/>
</dbReference>
<dbReference type="InterPro" id="IPR001466">
    <property type="entry name" value="Beta-lactam-related"/>
</dbReference>
<accession>A0A1X7HPC6</accession>
<dbReference type="InterPro" id="IPR050491">
    <property type="entry name" value="AmpC-like"/>
</dbReference>
<evidence type="ECO:0000313" key="5">
    <source>
        <dbReference type="EMBL" id="SMF90276.1"/>
    </source>
</evidence>
<sequence length="452" mass="52239">MKLKKQQLETLFSVLREKEQINGAVCVAEQGEILYQGVFGYGELSSKRKLTLDSVFELASLSKPFTAVAIMLLEEQGRLAYDDSIEQWLPDFPYPGITVRHLLNHTSGLPDYMDLFQEHWDHTQIAVNEDVLNLLMEYKPERYFLPNEQWEYSNTGYVMLALLVERISGLSFAEYMDTYLFRPLGMLNSRVYNRRYSNEKISGYAYGYVYDAISGEYVLPEQLLETQYVIYLDGIQGDGTVNSTIGDLLKFDQALYSDKILSEETLKQAFTPVRLNNGETYDYGFGWILEKNAEKGMTVSHSGGWPGYATLMIRYIDESKTIIYLSNMEQDYEFEQSIIAAVQHILFDQPFDIPERPEKRRAVQVDPKIYERYTGSYQLSDGRAAWITVEQDRLYLQADGQMRLELYPSSEVRFFLRPLPVEVEFVADTPAKASKFIIYEENGTEEHAIRAE</sequence>
<dbReference type="Proteomes" id="UP000192940">
    <property type="component" value="Chromosome I"/>
</dbReference>
<evidence type="ECO:0000259" key="3">
    <source>
        <dbReference type="Pfam" id="PF00144"/>
    </source>
</evidence>
<dbReference type="STRING" id="1313296.SAMN05661091_4954"/>
<protein>
    <submittedName>
        <fullName evidence="5">CubicO group peptidase, beta-lactamase class C family</fullName>
    </submittedName>
</protein>
<comment type="subcellular location">
    <subcellularLocation>
        <location evidence="1">Membrane</location>
    </subcellularLocation>
</comment>
<organism evidence="5 6">
    <name type="scientific">Paenibacillus uliginis N3/975</name>
    <dbReference type="NCBI Taxonomy" id="1313296"/>
    <lineage>
        <taxon>Bacteria</taxon>
        <taxon>Bacillati</taxon>
        <taxon>Bacillota</taxon>
        <taxon>Bacilli</taxon>
        <taxon>Bacillales</taxon>
        <taxon>Paenibacillaceae</taxon>
        <taxon>Paenibacillus</taxon>
    </lineage>
</organism>
<dbReference type="Gene3D" id="3.40.710.10">
    <property type="entry name" value="DD-peptidase/beta-lactamase superfamily"/>
    <property type="match status" value="1"/>
</dbReference>
<gene>
    <name evidence="5" type="ORF">SAMN05661091_4954</name>
</gene>
<evidence type="ECO:0000313" key="6">
    <source>
        <dbReference type="Proteomes" id="UP000192940"/>
    </source>
</evidence>
<proteinExistence type="predicted"/>
<evidence type="ECO:0000256" key="2">
    <source>
        <dbReference type="ARBA" id="ARBA00023136"/>
    </source>
</evidence>
<feature type="domain" description="Peptidase S12 Pab87-related C-terminal" evidence="4">
    <location>
        <begin position="360"/>
        <end position="439"/>
    </location>
</feature>